<evidence type="ECO:0000313" key="3">
    <source>
        <dbReference type="Proteomes" id="UP000799429"/>
    </source>
</evidence>
<organism evidence="2 3">
    <name type="scientific">Patellaria atrata CBS 101060</name>
    <dbReference type="NCBI Taxonomy" id="1346257"/>
    <lineage>
        <taxon>Eukaryota</taxon>
        <taxon>Fungi</taxon>
        <taxon>Dikarya</taxon>
        <taxon>Ascomycota</taxon>
        <taxon>Pezizomycotina</taxon>
        <taxon>Dothideomycetes</taxon>
        <taxon>Dothideomycetes incertae sedis</taxon>
        <taxon>Patellariales</taxon>
        <taxon>Patellariaceae</taxon>
        <taxon>Patellaria</taxon>
    </lineage>
</organism>
<gene>
    <name evidence="2" type="ORF">M501DRAFT_871563</name>
</gene>
<dbReference type="Proteomes" id="UP000799429">
    <property type="component" value="Unassembled WGS sequence"/>
</dbReference>
<keyword evidence="3" id="KW-1185">Reference proteome</keyword>
<evidence type="ECO:0000256" key="1">
    <source>
        <dbReference type="SAM" id="MobiDB-lite"/>
    </source>
</evidence>
<comment type="caution">
    <text evidence="2">The sequence shown here is derived from an EMBL/GenBank/DDBJ whole genome shotgun (WGS) entry which is preliminary data.</text>
</comment>
<evidence type="ECO:0000313" key="2">
    <source>
        <dbReference type="EMBL" id="KAF2838337.1"/>
    </source>
</evidence>
<sequence>MPAIIILSPSSIRSPTFPLIPIITISPPTPTTVKFRDPMSTTIAVAISHPEEVKSSYAADTETSHNTDLQPLPTVNIDPSAPEHTETSDLAKSEPSESEQRESSKHTDVQLTHPDDVVSSASSESQDFPRAVRTRATLKTKSMSTLTTQYPNDMLTVHL</sequence>
<reference evidence="2" key="1">
    <citation type="journal article" date="2020" name="Stud. Mycol.">
        <title>101 Dothideomycetes genomes: a test case for predicting lifestyles and emergence of pathogens.</title>
        <authorList>
            <person name="Haridas S."/>
            <person name="Albert R."/>
            <person name="Binder M."/>
            <person name="Bloem J."/>
            <person name="Labutti K."/>
            <person name="Salamov A."/>
            <person name="Andreopoulos B."/>
            <person name="Baker S."/>
            <person name="Barry K."/>
            <person name="Bills G."/>
            <person name="Bluhm B."/>
            <person name="Cannon C."/>
            <person name="Castanera R."/>
            <person name="Culley D."/>
            <person name="Daum C."/>
            <person name="Ezra D."/>
            <person name="Gonzalez J."/>
            <person name="Henrissat B."/>
            <person name="Kuo A."/>
            <person name="Liang C."/>
            <person name="Lipzen A."/>
            <person name="Lutzoni F."/>
            <person name="Magnuson J."/>
            <person name="Mondo S."/>
            <person name="Nolan M."/>
            <person name="Ohm R."/>
            <person name="Pangilinan J."/>
            <person name="Park H.-J."/>
            <person name="Ramirez L."/>
            <person name="Alfaro M."/>
            <person name="Sun H."/>
            <person name="Tritt A."/>
            <person name="Yoshinaga Y."/>
            <person name="Zwiers L.-H."/>
            <person name="Turgeon B."/>
            <person name="Goodwin S."/>
            <person name="Spatafora J."/>
            <person name="Crous P."/>
            <person name="Grigoriev I."/>
        </authorList>
    </citation>
    <scope>NUCLEOTIDE SEQUENCE</scope>
    <source>
        <strain evidence="2">CBS 101060</strain>
    </source>
</reference>
<dbReference type="EMBL" id="MU006097">
    <property type="protein sequence ID" value="KAF2838337.1"/>
    <property type="molecule type" value="Genomic_DNA"/>
</dbReference>
<protein>
    <submittedName>
        <fullName evidence="2">Uncharacterized protein</fullName>
    </submittedName>
</protein>
<feature type="region of interest" description="Disordered" evidence="1">
    <location>
        <begin position="54"/>
        <end position="136"/>
    </location>
</feature>
<proteinExistence type="predicted"/>
<name>A0A9P4S954_9PEZI</name>
<accession>A0A9P4S954</accession>
<dbReference type="AlphaFoldDB" id="A0A9P4S954"/>
<feature type="compositionally biased region" description="Basic and acidic residues" evidence="1">
    <location>
        <begin position="81"/>
        <end position="116"/>
    </location>
</feature>